<comment type="subcellular location">
    <subcellularLocation>
        <location evidence="1">Endoplasmic reticulum membrane</location>
        <topology evidence="1">Multi-pass membrane protein</topology>
    </subcellularLocation>
</comment>
<name>A0A4V3XFQ3_9AGAM</name>
<dbReference type="GO" id="GO:0006629">
    <property type="term" value="P:lipid metabolic process"/>
    <property type="evidence" value="ECO:0007669"/>
    <property type="project" value="UniProtKB-KW"/>
</dbReference>
<dbReference type="OrthoDB" id="3990054at2759"/>
<feature type="compositionally biased region" description="Basic and acidic residues" evidence="7">
    <location>
        <begin position="315"/>
        <end position="330"/>
    </location>
</feature>
<proteinExistence type="predicted"/>
<evidence type="ECO:0000256" key="2">
    <source>
        <dbReference type="ARBA" id="ARBA00022692"/>
    </source>
</evidence>
<evidence type="ECO:0000256" key="6">
    <source>
        <dbReference type="ARBA" id="ARBA00023136"/>
    </source>
</evidence>
<feature type="region of interest" description="Disordered" evidence="7">
    <location>
        <begin position="283"/>
        <end position="349"/>
    </location>
</feature>
<organism evidence="9 10">
    <name type="scientific">Bondarzewia mesenterica</name>
    <dbReference type="NCBI Taxonomy" id="1095465"/>
    <lineage>
        <taxon>Eukaryota</taxon>
        <taxon>Fungi</taxon>
        <taxon>Dikarya</taxon>
        <taxon>Basidiomycota</taxon>
        <taxon>Agaricomycotina</taxon>
        <taxon>Agaricomycetes</taxon>
        <taxon>Russulales</taxon>
        <taxon>Bondarzewiaceae</taxon>
        <taxon>Bondarzewia</taxon>
    </lineage>
</organism>
<sequence length="349" mass="38184">MAERPLLQRLKPIEKQTVQPPGFVSRTLSLALEILVSPFQRAFRLVIGAVRSITPRLIPLVTCLILIPFLVFLSAASGLYVWKHVAVGWEVPLYLQYGLPSDTRDGLPPYAEVLLPTLSSVQPYDISLHLVVPAMESNFVLGNFMSALTLTAPSNKTLIKIRRPSIIVSPNAPFVPLLFPKKNTVALDVEFLSSYVTGSSIVSAKVEVGRQDGWKSLGTGEGRELSVLLASISGTVRHKGIRGIISRYPVSSALVAAGVFLTTSLLVLAACLLPSLRWEYDGEGPEPEAIVGPDTGKRVKKKRSSKRSKSQGRGRIKDETPADIIPKEESTSTPLRRRRSRLQELSDSE</sequence>
<keyword evidence="2 8" id="KW-0812">Transmembrane</keyword>
<dbReference type="Pfam" id="PF06775">
    <property type="entry name" value="Seipin"/>
    <property type="match status" value="1"/>
</dbReference>
<feature type="transmembrane region" description="Helical" evidence="8">
    <location>
        <begin position="57"/>
        <end position="82"/>
    </location>
</feature>
<gene>
    <name evidence="9" type="ORF">EW146_g2554</name>
</gene>
<accession>A0A4V3XFQ3</accession>
<reference evidence="9 10" key="1">
    <citation type="submission" date="2019-02" db="EMBL/GenBank/DDBJ databases">
        <title>Genome sequencing of the rare red list fungi Bondarzewia mesenterica.</title>
        <authorList>
            <person name="Buettner E."/>
            <person name="Kellner H."/>
        </authorList>
    </citation>
    <scope>NUCLEOTIDE SEQUENCE [LARGE SCALE GENOMIC DNA]</scope>
    <source>
        <strain evidence="9 10">DSM 108281</strain>
    </source>
</reference>
<evidence type="ECO:0000256" key="7">
    <source>
        <dbReference type="SAM" id="MobiDB-lite"/>
    </source>
</evidence>
<feature type="compositionally biased region" description="Basic residues" evidence="7">
    <location>
        <begin position="298"/>
        <end position="314"/>
    </location>
</feature>
<dbReference type="Proteomes" id="UP000310158">
    <property type="component" value="Unassembled WGS sequence"/>
</dbReference>
<keyword evidence="3" id="KW-0256">Endoplasmic reticulum</keyword>
<dbReference type="EMBL" id="SGPL01000076">
    <property type="protein sequence ID" value="THH18423.1"/>
    <property type="molecule type" value="Genomic_DNA"/>
</dbReference>
<evidence type="ECO:0000313" key="9">
    <source>
        <dbReference type="EMBL" id="THH18423.1"/>
    </source>
</evidence>
<dbReference type="GO" id="GO:0140042">
    <property type="term" value="P:lipid droplet formation"/>
    <property type="evidence" value="ECO:0007669"/>
    <property type="project" value="UniProtKB-ARBA"/>
</dbReference>
<protein>
    <recommendedName>
        <fullName evidence="11">Seipin</fullName>
    </recommendedName>
</protein>
<dbReference type="AlphaFoldDB" id="A0A4V3XFQ3"/>
<keyword evidence="5" id="KW-0443">Lipid metabolism</keyword>
<evidence type="ECO:0000313" key="10">
    <source>
        <dbReference type="Proteomes" id="UP000310158"/>
    </source>
</evidence>
<comment type="caution">
    <text evidence="9">The sequence shown here is derived from an EMBL/GenBank/DDBJ whole genome shotgun (WGS) entry which is preliminary data.</text>
</comment>
<feature type="transmembrane region" description="Helical" evidence="8">
    <location>
        <begin position="253"/>
        <end position="273"/>
    </location>
</feature>
<evidence type="ECO:0000256" key="1">
    <source>
        <dbReference type="ARBA" id="ARBA00004477"/>
    </source>
</evidence>
<dbReference type="GO" id="GO:0005789">
    <property type="term" value="C:endoplasmic reticulum membrane"/>
    <property type="evidence" value="ECO:0007669"/>
    <property type="project" value="UniProtKB-SubCell"/>
</dbReference>
<keyword evidence="4 8" id="KW-1133">Transmembrane helix</keyword>
<keyword evidence="10" id="KW-1185">Reference proteome</keyword>
<dbReference type="InterPro" id="IPR009617">
    <property type="entry name" value="Seipin"/>
</dbReference>
<evidence type="ECO:0008006" key="11">
    <source>
        <dbReference type="Google" id="ProtNLM"/>
    </source>
</evidence>
<evidence type="ECO:0000256" key="3">
    <source>
        <dbReference type="ARBA" id="ARBA00022824"/>
    </source>
</evidence>
<dbReference type="PANTHER" id="PTHR21212">
    <property type="entry name" value="BERNARDINELLI-SEIP CONGENITAL LIPODYSTROPHY 2 HOMOLOG BSCL2 PROTEIN"/>
    <property type="match status" value="1"/>
</dbReference>
<evidence type="ECO:0000256" key="8">
    <source>
        <dbReference type="SAM" id="Phobius"/>
    </source>
</evidence>
<evidence type="ECO:0000256" key="5">
    <source>
        <dbReference type="ARBA" id="ARBA00023098"/>
    </source>
</evidence>
<dbReference type="CDD" id="cd23995">
    <property type="entry name" value="Seipin_BSCL2_like"/>
    <property type="match status" value="1"/>
</dbReference>
<evidence type="ECO:0000256" key="4">
    <source>
        <dbReference type="ARBA" id="ARBA00022989"/>
    </source>
</evidence>
<keyword evidence="6 8" id="KW-0472">Membrane</keyword>
<dbReference type="PANTHER" id="PTHR21212:SF0">
    <property type="entry name" value="SEIPIN"/>
    <property type="match status" value="1"/>
</dbReference>